<name>A0AA46AJM4_9CLOT</name>
<sequence length="777" mass="83994">MTLKIVKQSLPKMDGMSLVTGKGVYTDDLTPRDALVVRVLRSPHAHARISRIDKSRAEKVPGVVCVLTHEDVIRKPFTRAGQSYPELSPHDKFLLDATVRHVGDDVAIVAAETLQAAEKAMKLIKVTYEPLPLVLDMESADSQPPIHPEPEILAKASFGFDPQQNIAGTVAFELGQVDEVLPDCDLVTTHTYRTQGQAQAMMETQRTFTYLDVYGRLVVVSSTQIPFHVRRILANALDLPASRIRVIKPRIGGGFGSKQTVHSEFYPALITLKTGRPAKIVYTRREVFRGTTSRHAMTFTITLGASRDGTLKAIDMNGIWDTGAYGEHAATTLGSAGKKVLTLYNRVEACRFRGKAVYTNHVPGGALRGYGVTQGIFALESAINELAHELGLDPAVVREKNMIRQGETTPLYNMVTKGAGEAPMLMDSCLLEACVTRGKALIGWESKYPRQQVSSNRVRGVGMAISQQGSGLPNIDMAAASLKLNDDGFFSLTLGSTDIGTGADTILAQIAAEALGVPMDRIVLYTADTDLTPFDSGAYASSTTYTTGNAILDAAGKMLAAIQKTGAAYFDTVEENIDFDGEQVIRRQPYETISLAAFSQKITYSVIHEQLSVTGSYVPKKAAPPFMAGFAQVEVDLETGQVTLEDFVGVVDCGTPINPMLAKVQAEGGIAQGIGLALYEEAAYTTTGKLIQDTFMQYKLPGRTDVGTIRVELLDGFDDTGPYGAKSIGEVVVNTVAPAITDAIYNACGVRIRELPATPEKVFCQLQQTSALRHFQV</sequence>
<dbReference type="AlphaFoldDB" id="A0AA46AJM4"/>
<dbReference type="GO" id="GO:0005506">
    <property type="term" value="F:iron ion binding"/>
    <property type="evidence" value="ECO:0007669"/>
    <property type="project" value="InterPro"/>
</dbReference>
<organism evidence="4 5">
    <name type="scientific">Anoxynatronum buryatiense</name>
    <dbReference type="NCBI Taxonomy" id="489973"/>
    <lineage>
        <taxon>Bacteria</taxon>
        <taxon>Bacillati</taxon>
        <taxon>Bacillota</taxon>
        <taxon>Clostridia</taxon>
        <taxon>Eubacteriales</taxon>
        <taxon>Clostridiaceae</taxon>
        <taxon>Anoxynatronum</taxon>
    </lineage>
</organism>
<evidence type="ECO:0000256" key="1">
    <source>
        <dbReference type="ARBA" id="ARBA00022505"/>
    </source>
</evidence>
<dbReference type="Pfam" id="PF02738">
    <property type="entry name" value="MoCoBD_1"/>
    <property type="match status" value="1"/>
</dbReference>
<dbReference type="PANTHER" id="PTHR11908:SF132">
    <property type="entry name" value="ALDEHYDE OXIDASE 1-RELATED"/>
    <property type="match status" value="1"/>
</dbReference>
<dbReference type="InterPro" id="IPR036856">
    <property type="entry name" value="Ald_Oxase/Xan_DH_a/b_sf"/>
</dbReference>
<dbReference type="InterPro" id="IPR008274">
    <property type="entry name" value="AldOxase/xan_DH_MoCoBD1"/>
</dbReference>
<dbReference type="InterPro" id="IPR016208">
    <property type="entry name" value="Ald_Oxase/xanthine_DH-like"/>
</dbReference>
<dbReference type="SUPFAM" id="SSF56003">
    <property type="entry name" value="Molybdenum cofactor-binding domain"/>
    <property type="match status" value="1"/>
</dbReference>
<keyword evidence="2" id="KW-0560">Oxidoreductase</keyword>
<feature type="domain" description="Aldehyde oxidase/xanthine dehydrogenase a/b hammerhead" evidence="3">
    <location>
        <begin position="20"/>
        <end position="132"/>
    </location>
</feature>
<comment type="caution">
    <text evidence="4">The sequence shown here is derived from an EMBL/GenBank/DDBJ whole genome shotgun (WGS) entry which is preliminary data.</text>
</comment>
<keyword evidence="1" id="KW-0500">Molybdenum</keyword>
<dbReference type="EMBL" id="FXUF01000010">
    <property type="protein sequence ID" value="SMP62782.1"/>
    <property type="molecule type" value="Genomic_DNA"/>
</dbReference>
<dbReference type="Pfam" id="PF01315">
    <property type="entry name" value="Ald_Xan_dh_C"/>
    <property type="match status" value="1"/>
</dbReference>
<dbReference type="Gene3D" id="3.30.365.10">
    <property type="entry name" value="Aldehyde oxidase/xanthine dehydrogenase, molybdopterin binding domain"/>
    <property type="match status" value="4"/>
</dbReference>
<proteinExistence type="predicted"/>
<accession>A0AA46AJM4</accession>
<dbReference type="InterPro" id="IPR000674">
    <property type="entry name" value="Ald_Oxase/Xan_DH_a/b"/>
</dbReference>
<dbReference type="PANTHER" id="PTHR11908">
    <property type="entry name" value="XANTHINE DEHYDROGENASE"/>
    <property type="match status" value="1"/>
</dbReference>
<reference evidence="4" key="1">
    <citation type="submission" date="2017-05" db="EMBL/GenBank/DDBJ databases">
        <authorList>
            <person name="Varghese N."/>
            <person name="Submissions S."/>
        </authorList>
    </citation>
    <scope>NUCLEOTIDE SEQUENCE</scope>
    <source>
        <strain evidence="4">Su22</strain>
    </source>
</reference>
<dbReference type="SUPFAM" id="SSF54665">
    <property type="entry name" value="CO dehydrogenase molybdoprotein N-domain-like"/>
    <property type="match status" value="1"/>
</dbReference>
<dbReference type="Proteomes" id="UP001158066">
    <property type="component" value="Unassembled WGS sequence"/>
</dbReference>
<dbReference type="SMART" id="SM01008">
    <property type="entry name" value="Ald_Xan_dh_C"/>
    <property type="match status" value="1"/>
</dbReference>
<dbReference type="InterPro" id="IPR037165">
    <property type="entry name" value="AldOxase/xan_DH_Mopterin-bd_sf"/>
</dbReference>
<keyword evidence="5" id="KW-1185">Reference proteome</keyword>
<evidence type="ECO:0000259" key="3">
    <source>
        <dbReference type="SMART" id="SM01008"/>
    </source>
</evidence>
<evidence type="ECO:0000256" key="2">
    <source>
        <dbReference type="ARBA" id="ARBA00023002"/>
    </source>
</evidence>
<evidence type="ECO:0000313" key="5">
    <source>
        <dbReference type="Proteomes" id="UP001158066"/>
    </source>
</evidence>
<protein>
    <submittedName>
        <fullName evidence="4">CO or xanthine dehydrogenase, Mo-binding subunit</fullName>
    </submittedName>
</protein>
<dbReference type="GO" id="GO:0016491">
    <property type="term" value="F:oxidoreductase activity"/>
    <property type="evidence" value="ECO:0007669"/>
    <property type="project" value="UniProtKB-KW"/>
</dbReference>
<dbReference type="Pfam" id="PF20256">
    <property type="entry name" value="MoCoBD_2"/>
    <property type="match status" value="1"/>
</dbReference>
<dbReference type="InterPro" id="IPR046867">
    <property type="entry name" value="AldOxase/xan_DH_MoCoBD2"/>
</dbReference>
<dbReference type="RefSeq" id="WP_283409875.1">
    <property type="nucleotide sequence ID" value="NZ_FXUF01000010.1"/>
</dbReference>
<dbReference type="Gene3D" id="3.90.1170.50">
    <property type="entry name" value="Aldehyde oxidase/xanthine dehydrogenase, a/b hammerhead"/>
    <property type="match status" value="1"/>
</dbReference>
<evidence type="ECO:0000313" key="4">
    <source>
        <dbReference type="EMBL" id="SMP62782.1"/>
    </source>
</evidence>
<gene>
    <name evidence="4" type="ORF">SAMN06296020_11089</name>
</gene>